<dbReference type="GO" id="GO:0016740">
    <property type="term" value="F:transferase activity"/>
    <property type="evidence" value="ECO:0007669"/>
    <property type="project" value="UniProtKB-KW"/>
</dbReference>
<evidence type="ECO:0000313" key="3">
    <source>
        <dbReference type="EMBL" id="QHB37422.1"/>
    </source>
</evidence>
<dbReference type="RefSeq" id="YP_010649265.1">
    <property type="nucleotide sequence ID" value="NC_070765.1"/>
</dbReference>
<protein>
    <submittedName>
        <fullName evidence="3">ADP-ribosyltransferase</fullName>
    </submittedName>
</protein>
<dbReference type="Gene3D" id="3.90.176.10">
    <property type="entry name" value="Toxin ADP-ribosyltransferase, Chain A, domain 1"/>
    <property type="match status" value="1"/>
</dbReference>
<dbReference type="Proteomes" id="UP000463915">
    <property type="component" value="Segment"/>
</dbReference>
<feature type="domain" description="ADP ribosyltransferase" evidence="2">
    <location>
        <begin position="1155"/>
        <end position="1331"/>
    </location>
</feature>
<evidence type="ECO:0000313" key="4">
    <source>
        <dbReference type="Proteomes" id="UP000463915"/>
    </source>
</evidence>
<reference evidence="3 4" key="1">
    <citation type="submission" date="2019-12" db="EMBL/GenBank/DDBJ databases">
        <authorList>
            <person name="Ayuk M.A."/>
            <person name="Robinson C.J."/>
            <person name="Anderson W.A."/>
            <person name="Ullah H."/>
            <person name="Gugssa A."/>
            <person name="Somiranjan G."/>
            <person name="Allen A."/>
            <person name="Lourds M.F."/>
            <person name="Quagraine B.K."/>
            <person name="Smith M."/>
            <person name="Moore M."/>
            <person name="Oliver J."/>
            <person name="Irabor E."/>
            <person name="Roy S.D."/>
            <person name="Bassey G."/>
            <person name="Louis B.N."/>
            <person name="Adu D."/>
            <person name="Akhimien C.E."/>
            <person name="Annor K."/>
            <person name="Archibald A."/>
            <person name="Ashagre K.C."/>
            <person name="Baity M.R."/>
            <person name="Barnes K.J."/>
            <person name="Barrios L.E."/>
            <person name="Black A.C."/>
            <person name="Bowen'Kauth M.S."/>
            <person name="Bowman K.N."/>
            <person name="Breaux D.L."/>
            <person name="Brooks J.A."/>
            <person name="Bwayili H.A."/>
            <person name="Caine T."/>
            <person name="Williams A.Y."/>
            <person name="Norris L.J."/>
            <person name="Nwozo E.O."/>
            <person name="Prosper P.L."/>
            <person name="Rankin N.A."/>
            <person name="Richardson K.M."/>
            <person name="Robinson D.M."/>
            <person name="Salters D.J."/>
            <person name="Savage M.A."/>
            <person name="Solomon S.M."/>
            <person name="Williams L.R."/>
            <person name="Curtis N."/>
            <person name="Garlena R.A."/>
            <person name="Russell D.A."/>
            <person name="Pope W.H."/>
            <person name="Jacobs-Sera D."/>
            <person name="Hatfull G.F."/>
        </authorList>
    </citation>
    <scope>NUCLEOTIDE SEQUENCE [LARGE SCALE GENOMIC DNA]</scope>
</reference>
<dbReference type="SUPFAM" id="SSF56399">
    <property type="entry name" value="ADP-ribosylation"/>
    <property type="match status" value="1"/>
</dbReference>
<evidence type="ECO:0000259" key="2">
    <source>
        <dbReference type="Pfam" id="PF03496"/>
    </source>
</evidence>
<sequence>MALANHFDESKVKRDNDGKFAKKAGIPNLKGLGLPTWLSSIKGKQPPKSFKFYKPGYTPKAKSTIKGDNASADGMTLWNMKKLGAFDNDYEFWLAAGKLASAYKKNHPNTAATPHSIVNMAFHHEIDETKQPPKMGSPKAYGQKVGTTDVPNATNAPSKPKKTVASTPSGLNVVSGKYQAPGDLTPTGKKMPGVNGALVYKDGKGQNWLVKFPGGSKGTSKAYSNSLFLVDLDVATSRIQSKAGLPVPSIHAKTVDGKTASVHKMYSRVADAFPDNNPNLKLMDEADVREIQKNMVLDWLLSNHDPHTGNFLKTDKGIIGIDKGQSFKYFGKDKLTTAFGSDLNPPLAPNKPVYSTVMQQHKQGQGELFSFENDPELRKTIDRIMGIDDEEYKKLLRPYAEKARKQGLLNYPGKSYSDSDEQAVEKFLQAATDRKNNLLKDFQGLDKQLGFDKEDEKLSAPAGIENPGPGNKIHAPGSPVIKMSDLSVGDKIHFQEVTMDGAVWTPGTVIEKKNGSVKVKDGLVGSTIELYGDSFIEDELGEFPVVWYDPANADMPTAYDSIPEGTLKMTDVGVGDTVKYGKLNLEITEPLLSQTGDQIGWKSVNLETGKKGPSLYNVLFQEDKVKKVGKPKASKKIDGAPGSGIPVIDMKDLQVGDELHFKEDDGPYGVYWGKVEVIAVNDDSVTLKDLQQEGVDFDVNQDAFDNGLVVWDKAPTGNALYNEADEAAFDAGISAAKGEMPKKIKIPGEQASFEGAAVGDVVEKDGWTYTLDHKTMNAMGGFFTATNGAKIQAADFKTGKITWGKKSGGSPAAPNPLGVPEGYKIVPHPTETGKFAIQKPNGMYSKTKDDATVKSWATEDAAANSSTMAKYKNQTEAQKQAELNAAKNQLQYAIKEATDAPENDPNTQLKGIEGLEYAELKQKIIAGNHTPDDYVKFKTLKSKLLNFKKAEGAAQVEEDFDGGFVAAAPTPSTAAMKKGGFKETPKFKLKGGAPPDLSQSAKGPNAITLGQKLWEMKKSGHITDDFQMWKEAAKLAAADKKQALAKNPNAVVGVDYSSKNSLRNVAMRLEFDETGDVAWSSAEELTSGEVGQTVAQVKKSLTLQDHKPVVPASSKNYHSPHFAQFGNNFDPLAPVGSYKNPHAFKYGDTQAVNAYGYKYTDHNNWDPGQKSAWYAFSGSSSGQINTYFRTGSVGLYGNEEQVKKQAQNIVAAYKSKNVKRLDDWTAVVRGTSGGWELGIGSDTVSFEEMKAMEGKVVRNKCPVSTSLRDKPPWGSYRITYKLPPGFPMLALLGKSAHPGEQEVLLPPGMAYRIVEVKKGTSGYQHEVLVEVVDVKLPEVK</sequence>
<proteinExistence type="predicted"/>
<feature type="region of interest" description="Disordered" evidence="1">
    <location>
        <begin position="149"/>
        <end position="170"/>
    </location>
</feature>
<dbReference type="Pfam" id="PF03496">
    <property type="entry name" value="ADPrib_exo_Tox"/>
    <property type="match status" value="1"/>
</dbReference>
<keyword evidence="4" id="KW-1185">Reference proteome</keyword>
<dbReference type="GeneID" id="77924813"/>
<feature type="region of interest" description="Disordered" evidence="1">
    <location>
        <begin position="459"/>
        <end position="478"/>
    </location>
</feature>
<dbReference type="InterPro" id="IPR003540">
    <property type="entry name" value="ADP-ribosyltransferase"/>
</dbReference>
<gene>
    <name evidence="3" type="primary">16</name>
    <name evidence="3" type="ORF">SEA_ONYINYE_16</name>
</gene>
<keyword evidence="3" id="KW-0808">Transferase</keyword>
<dbReference type="GO" id="GO:0005576">
    <property type="term" value="C:extracellular region"/>
    <property type="evidence" value="ECO:0007669"/>
    <property type="project" value="InterPro"/>
</dbReference>
<organism evidence="3 4">
    <name type="scientific">Mycobacterium phage Onyinye</name>
    <dbReference type="NCBI Taxonomy" id="2686235"/>
    <lineage>
        <taxon>Viruses</taxon>
        <taxon>Duplodnaviria</taxon>
        <taxon>Heunggongvirae</taxon>
        <taxon>Uroviricota</taxon>
        <taxon>Caudoviricetes</taxon>
        <taxon>Onyinyevirus</taxon>
        <taxon>Onyinyevirus onyinye</taxon>
    </lineage>
</organism>
<evidence type="ECO:0000256" key="1">
    <source>
        <dbReference type="SAM" id="MobiDB-lite"/>
    </source>
</evidence>
<name>A0A6B9L6W7_9CAUD</name>
<dbReference type="KEGG" id="vg:77924813"/>
<dbReference type="EMBL" id="MN813687">
    <property type="protein sequence ID" value="QHB37422.1"/>
    <property type="molecule type" value="Genomic_DNA"/>
</dbReference>
<accession>A0A6B9L6W7</accession>
<dbReference type="PROSITE" id="PS51996">
    <property type="entry name" value="TR_MART"/>
    <property type="match status" value="1"/>
</dbReference>